<dbReference type="EMBL" id="JANRMS010000163">
    <property type="protein sequence ID" value="KAJ3545118.1"/>
    <property type="molecule type" value="Genomic_DNA"/>
</dbReference>
<name>A0ACC1SRV9_9HYPO</name>
<proteinExistence type="predicted"/>
<accession>A0ACC1SRV9</accession>
<keyword evidence="2" id="KW-1185">Reference proteome</keyword>
<organism evidence="1 2">
    <name type="scientific">Fusarium decemcellulare</name>
    <dbReference type="NCBI Taxonomy" id="57161"/>
    <lineage>
        <taxon>Eukaryota</taxon>
        <taxon>Fungi</taxon>
        <taxon>Dikarya</taxon>
        <taxon>Ascomycota</taxon>
        <taxon>Pezizomycotina</taxon>
        <taxon>Sordariomycetes</taxon>
        <taxon>Hypocreomycetidae</taxon>
        <taxon>Hypocreales</taxon>
        <taxon>Nectriaceae</taxon>
        <taxon>Fusarium</taxon>
        <taxon>Fusarium decemcellulare species complex</taxon>
    </lineage>
</organism>
<gene>
    <name evidence="1" type="ORF">NM208_g2672</name>
</gene>
<dbReference type="Proteomes" id="UP001148629">
    <property type="component" value="Unassembled WGS sequence"/>
</dbReference>
<protein>
    <submittedName>
        <fullName evidence="1">Uncharacterized protein</fullName>
    </submittedName>
</protein>
<comment type="caution">
    <text evidence="1">The sequence shown here is derived from an EMBL/GenBank/DDBJ whole genome shotgun (WGS) entry which is preliminary data.</text>
</comment>
<evidence type="ECO:0000313" key="2">
    <source>
        <dbReference type="Proteomes" id="UP001148629"/>
    </source>
</evidence>
<evidence type="ECO:0000313" key="1">
    <source>
        <dbReference type="EMBL" id="KAJ3545118.1"/>
    </source>
</evidence>
<sequence>MKLPENGFGGLSFRGGKKPVIAAVNGPAYGGGCEMVVNCDIVVASSTATFGLPEVKRGVTPFGGVLPRLMKTVGRQRAAELALTGRAVSAGEFKDWGLCNAVVDAGESVVDKALEYARMIAQTSPDSSIVTREGLKLGWEGLGVADASRIFFEGWGNRIYDGFNMQEGLNAFTEKREPKWRDSKL</sequence>
<reference evidence="1" key="1">
    <citation type="submission" date="2022-08" db="EMBL/GenBank/DDBJ databases">
        <title>Genome Sequence of Fusarium decemcellulare.</title>
        <authorList>
            <person name="Buettner E."/>
        </authorList>
    </citation>
    <scope>NUCLEOTIDE SEQUENCE</scope>
    <source>
        <strain evidence="1">Babe19</strain>
    </source>
</reference>